<feature type="region of interest" description="Disordered" evidence="1">
    <location>
        <begin position="582"/>
        <end position="626"/>
    </location>
</feature>
<dbReference type="AlphaFoldDB" id="A0A8S1F843"/>
<feature type="compositionally biased region" description="Basic residues" evidence="1">
    <location>
        <begin position="74"/>
        <end position="88"/>
    </location>
</feature>
<dbReference type="OrthoDB" id="205993at2759"/>
<keyword evidence="3" id="KW-1185">Reference proteome</keyword>
<evidence type="ECO:0000256" key="1">
    <source>
        <dbReference type="SAM" id="MobiDB-lite"/>
    </source>
</evidence>
<dbReference type="Pfam" id="PF04910">
    <property type="entry name" value="Tcf25"/>
    <property type="match status" value="1"/>
</dbReference>
<accession>A0A8S1F843</accession>
<dbReference type="PANTHER" id="PTHR22684">
    <property type="entry name" value="NULP1-RELATED"/>
    <property type="match status" value="1"/>
</dbReference>
<evidence type="ECO:0000313" key="3">
    <source>
        <dbReference type="Proteomes" id="UP000494206"/>
    </source>
</evidence>
<dbReference type="Proteomes" id="UP000494206">
    <property type="component" value="Unassembled WGS sequence"/>
</dbReference>
<dbReference type="InterPro" id="IPR006994">
    <property type="entry name" value="TCF25/Rqc1"/>
</dbReference>
<dbReference type="PANTHER" id="PTHR22684:SF0">
    <property type="entry name" value="RIBOSOME QUALITY CONTROL COMPLEX SUBUNIT TCF25"/>
    <property type="match status" value="1"/>
</dbReference>
<comment type="caution">
    <text evidence="2">The sequence shown here is derived from an EMBL/GenBank/DDBJ whole genome shotgun (WGS) entry which is preliminary data.</text>
</comment>
<feature type="compositionally biased region" description="Acidic residues" evidence="1">
    <location>
        <begin position="600"/>
        <end position="619"/>
    </location>
</feature>
<proteinExistence type="predicted"/>
<organism evidence="2 3">
    <name type="scientific">Caenorhabditis bovis</name>
    <dbReference type="NCBI Taxonomy" id="2654633"/>
    <lineage>
        <taxon>Eukaryota</taxon>
        <taxon>Metazoa</taxon>
        <taxon>Ecdysozoa</taxon>
        <taxon>Nematoda</taxon>
        <taxon>Chromadorea</taxon>
        <taxon>Rhabditida</taxon>
        <taxon>Rhabditina</taxon>
        <taxon>Rhabditomorpha</taxon>
        <taxon>Rhabditoidea</taxon>
        <taxon>Rhabditidae</taxon>
        <taxon>Peloderinae</taxon>
        <taxon>Caenorhabditis</taxon>
    </lineage>
</organism>
<protein>
    <recommendedName>
        <fullName evidence="4">Transcription factor 25</fullName>
    </recommendedName>
</protein>
<feature type="compositionally biased region" description="Basic and acidic residues" evidence="1">
    <location>
        <begin position="49"/>
        <end position="59"/>
    </location>
</feature>
<sequence>MSKSQIKRLHEQQELEKVAANAEEVEDVPVARKGPANRFAFLDDDDDNKSDSEQEKKQSDEEDEPVEQVPSTSTKKKKRNKKNKKNGKKYKDEENDDEFYVPPIPGHHRTYYDYEDDDFHINLADLLRVDPKLFDPTMELKRALGKTFRDVTGNGAQNSRNSSFRPAGRIIKSKPTWPPYRNLGLSMVLDETKQGYMYFKFTHTQNYEALERDIFECEHSGSLDMLQAIWNEAPYHLNSLLILAQMHSMQENLTMAIDLIERGIFYCEQNFCAKFQPFTFGHCMSYDVYENRAFFLLLHHHMRNCVEKHCFETALNVAKFIFKLDPLHDNMGILLYIDTLSIKARQYEFLELFYEAYEHSKNLQFLPNMVYSRAMAQYLYAKDHKDIQNLATQRLIHAIRSFPTVVTSLLDELQIHPDPLLINHRHFSAFASNREPVGLRDLIKIYVKLSADLWREPTALRWLEETTRSVAEDVDDAHSKIMNQWKEKRPAIFTGRAINVTRLAAILGYDQCDSVTNPCPPPGEPPKFLRAAPTVTRGTDSMFVSFIRSMYPDYQVADPGNFGAIQAIIERARLEFQRLAAPARQPQVDTGQEPIVIESDTTDGEEVDDGDADEAEEEPADRQQRQ</sequence>
<evidence type="ECO:0000313" key="2">
    <source>
        <dbReference type="EMBL" id="CAB3407781.1"/>
    </source>
</evidence>
<feature type="region of interest" description="Disordered" evidence="1">
    <location>
        <begin position="18"/>
        <end position="101"/>
    </location>
</feature>
<dbReference type="GO" id="GO:1990112">
    <property type="term" value="C:RQC complex"/>
    <property type="evidence" value="ECO:0007669"/>
    <property type="project" value="TreeGrafter"/>
</dbReference>
<name>A0A8S1F843_9PELO</name>
<reference evidence="2 3" key="1">
    <citation type="submission" date="2020-04" db="EMBL/GenBank/DDBJ databases">
        <authorList>
            <person name="Laetsch R D."/>
            <person name="Stevens L."/>
            <person name="Kumar S."/>
            <person name="Blaxter L. M."/>
        </authorList>
    </citation>
    <scope>NUCLEOTIDE SEQUENCE [LARGE SCALE GENOMIC DNA]</scope>
</reference>
<evidence type="ECO:0008006" key="4">
    <source>
        <dbReference type="Google" id="ProtNLM"/>
    </source>
</evidence>
<gene>
    <name evidence="2" type="ORF">CBOVIS_LOCUS9653</name>
</gene>
<dbReference type="EMBL" id="CADEPM010000006">
    <property type="protein sequence ID" value="CAB3407781.1"/>
    <property type="molecule type" value="Genomic_DNA"/>
</dbReference>